<feature type="compositionally biased region" description="Basic and acidic residues" evidence="1">
    <location>
        <begin position="312"/>
        <end position="333"/>
    </location>
</feature>
<evidence type="ECO:0000313" key="4">
    <source>
        <dbReference type="Proteomes" id="UP000523863"/>
    </source>
</evidence>
<sequence length="408" mass="43128">MAIGSLVLTGCSGGSASAETQTASAAALAGEQKSANNNQQNYADTGVVVRVIDGDTIAATVNGEEKTIRLLNIDTPETKHPNEPIQCLGPEATAYLESRLEPGDEIGLEYDIERLDRYGRTLAGVYESNSLVNADIAAMGLGVAVLFEPNKRFYQQVLDAQNKAKDQLQGLFNPAIECTLPGQLAGPLAPLTEPPVDPADIAGTIAALASLNAAIASGNKLLGLIGKVVPNIDAKNGPLYWVHQALKGTDSKNLEKALEQAREKRVNLDAKLTQLKSAEQAMKDEAERKAAAAEASRKAEQAEANRKAAQAEAERKSAQAEATRKAAKAEAARKSAQAEAARKAAKAEAARKAAVAEANRKAAARAEAQRKARQQQQQKPKKSSSNPYPGYTGPRCYAPGGQTWKPCP</sequence>
<dbReference type="AlphaFoldDB" id="A0A7W8YAG3"/>
<dbReference type="EMBL" id="JACHBL010000001">
    <property type="protein sequence ID" value="MBB5597930.1"/>
    <property type="molecule type" value="Genomic_DNA"/>
</dbReference>
<feature type="domain" description="TNase-like" evidence="2">
    <location>
        <begin position="42"/>
        <end position="174"/>
    </location>
</feature>
<dbReference type="InterPro" id="IPR035437">
    <property type="entry name" value="SNase_OB-fold_sf"/>
</dbReference>
<evidence type="ECO:0000313" key="3">
    <source>
        <dbReference type="EMBL" id="MBB5597930.1"/>
    </source>
</evidence>
<feature type="region of interest" description="Disordered" evidence="1">
    <location>
        <begin position="280"/>
        <end position="408"/>
    </location>
</feature>
<dbReference type="InterPro" id="IPR016071">
    <property type="entry name" value="Staphylococal_nuclease_OB-fold"/>
</dbReference>
<dbReference type="RefSeq" id="WP_183641186.1">
    <property type="nucleotide sequence ID" value="NZ_JACHBL010000001.1"/>
</dbReference>
<dbReference type="PROSITE" id="PS50830">
    <property type="entry name" value="TNASE_3"/>
    <property type="match status" value="1"/>
</dbReference>
<dbReference type="Pfam" id="PF00565">
    <property type="entry name" value="SNase"/>
    <property type="match status" value="1"/>
</dbReference>
<dbReference type="GO" id="GO:1990599">
    <property type="term" value="F:3' overhang single-stranded DNA endodeoxyribonuclease activity"/>
    <property type="evidence" value="ECO:0007669"/>
    <property type="project" value="UniProtKB-EC"/>
</dbReference>
<dbReference type="EC" id="3.1.31.1" evidence="3"/>
<dbReference type="PROSITE" id="PS01284">
    <property type="entry name" value="TNASE_2"/>
    <property type="match status" value="1"/>
</dbReference>
<reference evidence="3 4" key="1">
    <citation type="submission" date="2020-08" db="EMBL/GenBank/DDBJ databases">
        <title>Sequencing the genomes of 1000 actinobacteria strains.</title>
        <authorList>
            <person name="Klenk H.-P."/>
        </authorList>
    </citation>
    <scope>NUCLEOTIDE SEQUENCE [LARGE SCALE GENOMIC DNA]</scope>
    <source>
        <strain evidence="3 4">DSM 23694</strain>
    </source>
</reference>
<keyword evidence="3" id="KW-0378">Hydrolase</keyword>
<dbReference type="SMART" id="SM00318">
    <property type="entry name" value="SNc"/>
    <property type="match status" value="1"/>
</dbReference>
<dbReference type="GO" id="GO:0003676">
    <property type="term" value="F:nucleic acid binding"/>
    <property type="evidence" value="ECO:0007669"/>
    <property type="project" value="InterPro"/>
</dbReference>
<evidence type="ECO:0000259" key="2">
    <source>
        <dbReference type="PROSITE" id="PS50830"/>
    </source>
</evidence>
<comment type="caution">
    <text evidence="3">The sequence shown here is derived from an EMBL/GenBank/DDBJ whole genome shotgun (WGS) entry which is preliminary data.</text>
</comment>
<name>A0A7W8YAG3_9MICC</name>
<organism evidence="3 4">
    <name type="scientific">Neomicrococcus lactis</name>
    <dbReference type="NCBI Taxonomy" id="732241"/>
    <lineage>
        <taxon>Bacteria</taxon>
        <taxon>Bacillati</taxon>
        <taxon>Actinomycetota</taxon>
        <taxon>Actinomycetes</taxon>
        <taxon>Micrococcales</taxon>
        <taxon>Micrococcaceae</taxon>
        <taxon>Neomicrococcus</taxon>
    </lineage>
</organism>
<protein>
    <submittedName>
        <fullName evidence="3">Micrococcal nuclease</fullName>
        <ecNumber evidence="3">3.1.31.1</ecNumber>
    </submittedName>
</protein>
<dbReference type="InterPro" id="IPR002071">
    <property type="entry name" value="Thermonucl_AS"/>
</dbReference>
<dbReference type="SUPFAM" id="SSF50199">
    <property type="entry name" value="Staphylococcal nuclease"/>
    <property type="match status" value="1"/>
</dbReference>
<gene>
    <name evidence="3" type="ORF">BKA12_001010</name>
</gene>
<dbReference type="Proteomes" id="UP000523863">
    <property type="component" value="Unassembled WGS sequence"/>
</dbReference>
<dbReference type="Gene3D" id="2.40.50.90">
    <property type="match status" value="1"/>
</dbReference>
<accession>A0A7W8YAG3</accession>
<feature type="compositionally biased region" description="Basic and acidic residues" evidence="1">
    <location>
        <begin position="281"/>
        <end position="306"/>
    </location>
</feature>
<proteinExistence type="predicted"/>
<evidence type="ECO:0000256" key="1">
    <source>
        <dbReference type="SAM" id="MobiDB-lite"/>
    </source>
</evidence>
<feature type="compositionally biased region" description="Basic and acidic residues" evidence="1">
    <location>
        <begin position="340"/>
        <end position="351"/>
    </location>
</feature>
<keyword evidence="4" id="KW-1185">Reference proteome</keyword>